<name>A0A1H3AB95_HALVA</name>
<evidence type="ECO:0000313" key="1">
    <source>
        <dbReference type="EMBL" id="SDX26990.1"/>
    </source>
</evidence>
<organism evidence="1 2">
    <name type="scientific">Haloarcula vallismortis</name>
    <name type="common">Halobacterium vallismortis</name>
    <dbReference type="NCBI Taxonomy" id="28442"/>
    <lineage>
        <taxon>Archaea</taxon>
        <taxon>Methanobacteriati</taxon>
        <taxon>Methanobacteriota</taxon>
        <taxon>Stenosarchaea group</taxon>
        <taxon>Halobacteria</taxon>
        <taxon>Halobacteriales</taxon>
        <taxon>Haloarculaceae</taxon>
        <taxon>Haloarcula</taxon>
    </lineage>
</organism>
<protein>
    <submittedName>
        <fullName evidence="1">Uncharacterized protein</fullName>
    </submittedName>
</protein>
<evidence type="ECO:0000313" key="2">
    <source>
        <dbReference type="Proteomes" id="UP000182573"/>
    </source>
</evidence>
<dbReference type="AlphaFoldDB" id="A0A1H3AB95"/>
<gene>
    <name evidence="1" type="ORF">SAMN05443574_12330</name>
</gene>
<sequence length="250" mass="28669">MSIPDYAEHWKQYWKKRYEGRDYRDLRKAAQSPIDRWLTVDTRHLANNEIEIGLDHLSSHPDVAFDAARQGFTEFVSEEEIDNVADTEYDLLPLHIVNIDRRNSHLFSFEGMVSDANTVTEISSVQIEGEPTAELRAIATSFACPDGHHTRIRQPIYDARTLEVCGHDDCLNNVFIDETRTKARRVVEFSVSYHEEELRCVATGRYAEMDHKFENVEADSDLSMIGIPRLITSNDGSVTPIYEVLHVEPT</sequence>
<dbReference type="STRING" id="28442.SAMN05443574_12330"/>
<proteinExistence type="predicted"/>
<accession>A0A1H3AB95</accession>
<dbReference type="EMBL" id="FNOF01000023">
    <property type="protein sequence ID" value="SDX26990.1"/>
    <property type="molecule type" value="Genomic_DNA"/>
</dbReference>
<reference evidence="1 2" key="1">
    <citation type="submission" date="2016-10" db="EMBL/GenBank/DDBJ databases">
        <authorList>
            <person name="de Groot N.N."/>
        </authorList>
    </citation>
    <scope>NUCLEOTIDE SEQUENCE [LARGE SCALE GENOMIC DNA]</scope>
    <source>
        <strain evidence="1 2">DSM 3756</strain>
    </source>
</reference>
<dbReference type="RefSeq" id="WP_004517795.1">
    <property type="nucleotide sequence ID" value="NZ_FNOF01000023.1"/>
</dbReference>
<dbReference type="Proteomes" id="UP000182573">
    <property type="component" value="Unassembled WGS sequence"/>
</dbReference>